<name>A0ABU4VLX8_9ACTN</name>
<evidence type="ECO:0000256" key="2">
    <source>
        <dbReference type="ARBA" id="ARBA00022801"/>
    </source>
</evidence>
<keyword evidence="6" id="KW-1185">Reference proteome</keyword>
<evidence type="ECO:0000256" key="1">
    <source>
        <dbReference type="ARBA" id="ARBA00022500"/>
    </source>
</evidence>
<dbReference type="EMBL" id="JAXAVX010000008">
    <property type="protein sequence ID" value="MDX8152846.1"/>
    <property type="molecule type" value="Genomic_DNA"/>
</dbReference>
<dbReference type="InterPro" id="IPR005659">
    <property type="entry name" value="Chemorcpt_Glu_NH3ase_CheD"/>
</dbReference>
<proteinExistence type="inferred from homology"/>
<evidence type="ECO:0000256" key="4">
    <source>
        <dbReference type="SAM" id="MobiDB-lite"/>
    </source>
</evidence>
<evidence type="ECO:0000256" key="3">
    <source>
        <dbReference type="HAMAP-Rule" id="MF_01440"/>
    </source>
</evidence>
<accession>A0ABU4VLX8</accession>
<dbReference type="Proteomes" id="UP001277761">
    <property type="component" value="Unassembled WGS sequence"/>
</dbReference>
<sequence>MGELAATAGGGVLCTIGLGSCVGVALVDDDRGVAALAHVVLPDSTPHRRRGGAVETPGKFADTALPLLVERAVGEGAGRRQLRAVLVGGASMFALRRGGDAQEVGERNVSAVRDALRRLAVPVAAEDVGGGSGRTVRVQADGTVRVKVAGGGETVLRAPGAGRVRATSRPTSPSILRSAA</sequence>
<gene>
    <name evidence="3" type="primary">cheD</name>
    <name evidence="5" type="ORF">SK069_14690</name>
</gene>
<reference evidence="5 6" key="1">
    <citation type="submission" date="2023-11" db="EMBL/GenBank/DDBJ databases">
        <authorList>
            <person name="Xu M."/>
            <person name="Jiang T."/>
        </authorList>
    </citation>
    <scope>NUCLEOTIDE SEQUENCE [LARGE SCALE GENOMIC DNA]</scope>
    <source>
        <strain evidence="5 6">SD</strain>
    </source>
</reference>
<dbReference type="PANTHER" id="PTHR35147">
    <property type="entry name" value="CHEMORECEPTOR GLUTAMINE DEAMIDASE CHED-RELATED"/>
    <property type="match status" value="1"/>
</dbReference>
<dbReference type="CDD" id="cd16352">
    <property type="entry name" value="CheD"/>
    <property type="match status" value="1"/>
</dbReference>
<comment type="function">
    <text evidence="3">Probably deamidates glutamine residues to glutamate on methyl-accepting chemotaxis receptors (MCPs), playing an important role in chemotaxis.</text>
</comment>
<dbReference type="InterPro" id="IPR038592">
    <property type="entry name" value="CheD-like_sf"/>
</dbReference>
<dbReference type="SUPFAM" id="SSF64438">
    <property type="entry name" value="CNF1/YfiH-like putative cysteine hydrolases"/>
    <property type="match status" value="1"/>
</dbReference>
<comment type="catalytic activity">
    <reaction evidence="3">
        <text>L-glutaminyl-[protein] + H2O = L-glutamyl-[protein] + NH4(+)</text>
        <dbReference type="Rhea" id="RHEA:16441"/>
        <dbReference type="Rhea" id="RHEA-COMP:10207"/>
        <dbReference type="Rhea" id="RHEA-COMP:10208"/>
        <dbReference type="ChEBI" id="CHEBI:15377"/>
        <dbReference type="ChEBI" id="CHEBI:28938"/>
        <dbReference type="ChEBI" id="CHEBI:29973"/>
        <dbReference type="ChEBI" id="CHEBI:30011"/>
        <dbReference type="EC" id="3.5.1.44"/>
    </reaction>
</comment>
<keyword evidence="2 3" id="KW-0378">Hydrolase</keyword>
<comment type="similarity">
    <text evidence="3">Belongs to the CheD family.</text>
</comment>
<evidence type="ECO:0000313" key="6">
    <source>
        <dbReference type="Proteomes" id="UP001277761"/>
    </source>
</evidence>
<dbReference type="HAMAP" id="MF_01440">
    <property type="entry name" value="CheD"/>
    <property type="match status" value="1"/>
</dbReference>
<feature type="compositionally biased region" description="Polar residues" evidence="4">
    <location>
        <begin position="168"/>
        <end position="180"/>
    </location>
</feature>
<evidence type="ECO:0000313" key="5">
    <source>
        <dbReference type="EMBL" id="MDX8152846.1"/>
    </source>
</evidence>
<dbReference type="EC" id="3.5.1.44" evidence="3"/>
<dbReference type="InterPro" id="IPR011324">
    <property type="entry name" value="Cytotoxic_necrot_fac-like_cat"/>
</dbReference>
<feature type="region of interest" description="Disordered" evidence="4">
    <location>
        <begin position="159"/>
        <end position="180"/>
    </location>
</feature>
<dbReference type="PANTHER" id="PTHR35147:SF1">
    <property type="entry name" value="CHEMORECEPTOR GLUTAMINE DEAMIDASE CHED-RELATED"/>
    <property type="match status" value="1"/>
</dbReference>
<keyword evidence="1 3" id="KW-0145">Chemotaxis</keyword>
<comment type="caution">
    <text evidence="5">The sequence shown here is derived from an EMBL/GenBank/DDBJ whole genome shotgun (WGS) entry which is preliminary data.</text>
</comment>
<dbReference type="Gene3D" id="3.30.1330.200">
    <property type="match status" value="1"/>
</dbReference>
<organism evidence="5 6">
    <name type="scientific">Patulibacter brassicae</name>
    <dbReference type="NCBI Taxonomy" id="1705717"/>
    <lineage>
        <taxon>Bacteria</taxon>
        <taxon>Bacillati</taxon>
        <taxon>Actinomycetota</taxon>
        <taxon>Thermoleophilia</taxon>
        <taxon>Solirubrobacterales</taxon>
        <taxon>Patulibacteraceae</taxon>
        <taxon>Patulibacter</taxon>
    </lineage>
</organism>
<dbReference type="Pfam" id="PF03975">
    <property type="entry name" value="CheD"/>
    <property type="match status" value="1"/>
</dbReference>
<protein>
    <recommendedName>
        <fullName evidence="3">Probable chemoreceptor glutamine deamidase CheD</fullName>
        <ecNumber evidence="3">3.5.1.44</ecNumber>
    </recommendedName>
</protein>